<dbReference type="InterPro" id="IPR014031">
    <property type="entry name" value="Ketoacyl_synth_C"/>
</dbReference>
<dbReference type="Pfam" id="PF21089">
    <property type="entry name" value="PKS_DH_N"/>
    <property type="match status" value="3"/>
</dbReference>
<feature type="active site" description="Proton donor; for dehydratase activity" evidence="9">
    <location>
        <position position="6135"/>
    </location>
</feature>
<dbReference type="InterPro" id="IPR014043">
    <property type="entry name" value="Acyl_transferase_dom"/>
</dbReference>
<keyword evidence="8" id="KW-0012">Acyltransferase</keyword>
<dbReference type="InterPro" id="IPR036299">
    <property type="entry name" value="Polyketide_synth_docking_sf"/>
</dbReference>
<dbReference type="InterPro" id="IPR057326">
    <property type="entry name" value="KR_dom"/>
</dbReference>
<dbReference type="InterPro" id="IPR050091">
    <property type="entry name" value="PKS_NRPS_Biosynth_Enz"/>
</dbReference>
<evidence type="ECO:0000313" key="14">
    <source>
        <dbReference type="Proteomes" id="UP001552594"/>
    </source>
</evidence>
<dbReference type="Pfam" id="PF00550">
    <property type="entry name" value="PP-binding"/>
    <property type="match status" value="3"/>
</dbReference>
<dbReference type="InterPro" id="IPR042104">
    <property type="entry name" value="PKS_dehydratase_sf"/>
</dbReference>
<dbReference type="CDD" id="cd00833">
    <property type="entry name" value="PKS"/>
    <property type="match status" value="4"/>
</dbReference>
<dbReference type="Gene3D" id="1.10.1200.10">
    <property type="entry name" value="ACP-like"/>
    <property type="match status" value="3"/>
</dbReference>
<accession>A0ABV3K8Y8</accession>
<dbReference type="InterPro" id="IPR049551">
    <property type="entry name" value="PKS_DH_C"/>
</dbReference>
<dbReference type="Pfam" id="PF18369">
    <property type="entry name" value="PKS_DE"/>
    <property type="match status" value="1"/>
</dbReference>
<dbReference type="CDD" id="cd08956">
    <property type="entry name" value="KR_3_FAS_SDR_x"/>
    <property type="match status" value="3"/>
</dbReference>
<feature type="domain" description="Carrier" evidence="10">
    <location>
        <begin position="1480"/>
        <end position="1555"/>
    </location>
</feature>
<dbReference type="Gene3D" id="3.10.129.110">
    <property type="entry name" value="Polyketide synthase dehydratase"/>
    <property type="match status" value="3"/>
</dbReference>
<evidence type="ECO:0000256" key="1">
    <source>
        <dbReference type="ARBA" id="ARBA00001957"/>
    </source>
</evidence>
<dbReference type="InterPro" id="IPR020806">
    <property type="entry name" value="PKS_PP-bd"/>
</dbReference>
<dbReference type="PROSITE" id="PS50075">
    <property type="entry name" value="CARRIER"/>
    <property type="match status" value="3"/>
</dbReference>
<dbReference type="EMBL" id="JBFAUK010000046">
    <property type="protein sequence ID" value="MEV5511004.1"/>
    <property type="molecule type" value="Genomic_DNA"/>
</dbReference>
<dbReference type="RefSeq" id="WP_364855479.1">
    <property type="nucleotide sequence ID" value="NZ_JBFAUK010000046.1"/>
</dbReference>
<dbReference type="PROSITE" id="PS52004">
    <property type="entry name" value="KS3_2"/>
    <property type="match status" value="4"/>
</dbReference>
<feature type="active site" description="Proton acceptor; for dehydratase activity" evidence="9">
    <location>
        <position position="4251"/>
    </location>
</feature>
<dbReference type="Pfam" id="PF00698">
    <property type="entry name" value="Acyl_transf_1"/>
    <property type="match status" value="4"/>
</dbReference>
<feature type="region of interest" description="C-terminal hotdog fold" evidence="9">
    <location>
        <begin position="6075"/>
        <end position="6213"/>
    </location>
</feature>
<dbReference type="Proteomes" id="UP001552594">
    <property type="component" value="Unassembled WGS sequence"/>
</dbReference>
<dbReference type="InterPro" id="IPR018201">
    <property type="entry name" value="Ketoacyl_synth_AS"/>
</dbReference>
<dbReference type="Pfam" id="PF16197">
    <property type="entry name" value="KAsynt_C_assoc"/>
    <property type="match status" value="4"/>
</dbReference>
<dbReference type="Pfam" id="PF22953">
    <property type="entry name" value="SpnB_Rossmann"/>
    <property type="match status" value="3"/>
</dbReference>
<dbReference type="InterPro" id="IPR049552">
    <property type="entry name" value="PKS_DH_N"/>
</dbReference>
<dbReference type="SMART" id="SM01294">
    <property type="entry name" value="PKS_PP_betabranch"/>
    <property type="match status" value="3"/>
</dbReference>
<feature type="active site" description="Proton donor; for dehydratase activity" evidence="9">
    <location>
        <position position="4416"/>
    </location>
</feature>
<dbReference type="SUPFAM" id="SSF53901">
    <property type="entry name" value="Thiolase-like"/>
    <property type="match status" value="4"/>
</dbReference>
<dbReference type="SUPFAM" id="SSF55048">
    <property type="entry name" value="Probable ACP-binding domain of malonyl-CoA ACP transacylase"/>
    <property type="match status" value="4"/>
</dbReference>
<feature type="region of interest" description="N-terminal hotdog fold" evidence="9">
    <location>
        <begin position="2477"/>
        <end position="2602"/>
    </location>
</feature>
<dbReference type="NCBIfam" id="NF045894">
    <property type="entry name" value="PKS_plus_SDR"/>
    <property type="match status" value="1"/>
</dbReference>
<keyword evidence="7" id="KW-0511">Multifunctional enzyme</keyword>
<evidence type="ECO:0000259" key="12">
    <source>
        <dbReference type="PROSITE" id="PS52019"/>
    </source>
</evidence>
<dbReference type="Pfam" id="PF00109">
    <property type="entry name" value="ketoacyl-synt"/>
    <property type="match status" value="4"/>
</dbReference>
<comment type="caution">
    <text evidence="13">The sequence shown here is derived from an EMBL/GenBank/DDBJ whole genome shotgun (WGS) entry which is preliminary data.</text>
</comment>
<dbReference type="InterPro" id="IPR015083">
    <property type="entry name" value="NorB/c/GfsB-D-like_docking"/>
</dbReference>
<dbReference type="InterPro" id="IPR041618">
    <property type="entry name" value="PKS_DE"/>
</dbReference>
<comment type="pathway">
    <text evidence="2">Antibiotic biosynthesis.</text>
</comment>
<dbReference type="PROSITE" id="PS00012">
    <property type="entry name" value="PHOSPHOPANTETHEINE"/>
    <property type="match status" value="3"/>
</dbReference>
<dbReference type="Gene3D" id="3.30.70.3290">
    <property type="match status" value="4"/>
</dbReference>
<dbReference type="InterPro" id="IPR020841">
    <property type="entry name" value="PKS_Beta-ketoAc_synthase_dom"/>
</dbReference>
<feature type="active site" description="Proton acceptor; for dehydratase activity" evidence="9">
    <location>
        <position position="2509"/>
    </location>
</feature>
<feature type="domain" description="Carrier" evidence="10">
    <location>
        <begin position="3237"/>
        <end position="3312"/>
    </location>
</feature>
<evidence type="ECO:0000256" key="5">
    <source>
        <dbReference type="ARBA" id="ARBA00022679"/>
    </source>
</evidence>
<dbReference type="SUPFAM" id="SSF101173">
    <property type="entry name" value="Docking domain B of the erythromycin polyketide synthase (DEBS)"/>
    <property type="match status" value="1"/>
</dbReference>
<feature type="domain" description="Ketosynthase family 3 (KS3)" evidence="11">
    <location>
        <begin position="33"/>
        <end position="459"/>
    </location>
</feature>
<dbReference type="PROSITE" id="PS00606">
    <property type="entry name" value="KS3_1"/>
    <property type="match status" value="4"/>
</dbReference>
<reference evidence="13 14" key="1">
    <citation type="submission" date="2024-06" db="EMBL/GenBank/DDBJ databases">
        <title>The Natural Products Discovery Center: Release of the First 8490 Sequenced Strains for Exploring Actinobacteria Biosynthetic Diversity.</title>
        <authorList>
            <person name="Kalkreuter E."/>
            <person name="Kautsar S.A."/>
            <person name="Yang D."/>
            <person name="Bader C.D."/>
            <person name="Teijaro C.N."/>
            <person name="Fluegel L."/>
            <person name="Davis C.M."/>
            <person name="Simpson J.R."/>
            <person name="Lauterbach L."/>
            <person name="Steele A.D."/>
            <person name="Gui C."/>
            <person name="Meng S."/>
            <person name="Li G."/>
            <person name="Viehrig K."/>
            <person name="Ye F."/>
            <person name="Su P."/>
            <person name="Kiefer A.F."/>
            <person name="Nichols A."/>
            <person name="Cepeda A.J."/>
            <person name="Yan W."/>
            <person name="Fan B."/>
            <person name="Jiang Y."/>
            <person name="Adhikari A."/>
            <person name="Zheng C.-J."/>
            <person name="Schuster L."/>
            <person name="Cowan T.M."/>
            <person name="Smanski M.J."/>
            <person name="Chevrette M.G."/>
            <person name="De Carvalho L.P.S."/>
            <person name="Shen B."/>
        </authorList>
    </citation>
    <scope>NUCLEOTIDE SEQUENCE [LARGE SCALE GENOMIC DNA]</scope>
    <source>
        <strain evidence="13 14">NPDC052347</strain>
    </source>
</reference>
<dbReference type="InterPro" id="IPR020807">
    <property type="entry name" value="PKS_DH"/>
</dbReference>
<feature type="region of interest" description="N-terminal hotdog fold" evidence="9">
    <location>
        <begin position="5940"/>
        <end position="6063"/>
    </location>
</feature>
<proteinExistence type="predicted"/>
<evidence type="ECO:0000256" key="4">
    <source>
        <dbReference type="ARBA" id="ARBA00022553"/>
    </source>
</evidence>
<dbReference type="Pfam" id="PF02801">
    <property type="entry name" value="Ketoacyl-synt_C"/>
    <property type="match status" value="4"/>
</dbReference>
<feature type="region of interest" description="C-terminal hotdog fold" evidence="9">
    <location>
        <begin position="2614"/>
        <end position="2749"/>
    </location>
</feature>
<dbReference type="SMART" id="SM00826">
    <property type="entry name" value="PKS_DH"/>
    <property type="match status" value="3"/>
</dbReference>
<keyword evidence="4" id="KW-0597">Phosphoprotein</keyword>
<keyword evidence="3" id="KW-0596">Phosphopantetheine</keyword>
<dbReference type="SMART" id="SM00823">
    <property type="entry name" value="PKS_PP"/>
    <property type="match status" value="3"/>
</dbReference>
<evidence type="ECO:0000313" key="13">
    <source>
        <dbReference type="EMBL" id="MEV5511004.1"/>
    </source>
</evidence>
<dbReference type="InterPro" id="IPR009081">
    <property type="entry name" value="PP-bd_ACP"/>
</dbReference>
<dbReference type="PANTHER" id="PTHR43775">
    <property type="entry name" value="FATTY ACID SYNTHASE"/>
    <property type="match status" value="1"/>
</dbReference>
<dbReference type="InterPro" id="IPR016036">
    <property type="entry name" value="Malonyl_transacylase_ACP-bd"/>
</dbReference>
<dbReference type="SMART" id="SM00827">
    <property type="entry name" value="PKS_AT"/>
    <property type="match status" value="4"/>
</dbReference>
<dbReference type="InterPro" id="IPR032821">
    <property type="entry name" value="PKS_assoc"/>
</dbReference>
<evidence type="ECO:0000259" key="10">
    <source>
        <dbReference type="PROSITE" id="PS50075"/>
    </source>
</evidence>
<dbReference type="InterPro" id="IPR036291">
    <property type="entry name" value="NAD(P)-bd_dom_sf"/>
</dbReference>
<feature type="active site" description="Proton acceptor; for dehydratase activity" evidence="9">
    <location>
        <position position="5972"/>
    </location>
</feature>
<dbReference type="Gene3D" id="3.40.50.720">
    <property type="entry name" value="NAD(P)-binding Rossmann-like Domain"/>
    <property type="match status" value="4"/>
</dbReference>
<dbReference type="InterPro" id="IPR049900">
    <property type="entry name" value="PKS_mFAS_DH"/>
</dbReference>
<dbReference type="InterPro" id="IPR016039">
    <property type="entry name" value="Thiolase-like"/>
</dbReference>
<dbReference type="Gene3D" id="3.40.47.10">
    <property type="match status" value="4"/>
</dbReference>
<dbReference type="CDD" id="cd08952">
    <property type="entry name" value="KR_1_SDR_x"/>
    <property type="match status" value="1"/>
</dbReference>
<dbReference type="SMART" id="SM00825">
    <property type="entry name" value="PKS_KS"/>
    <property type="match status" value="4"/>
</dbReference>
<evidence type="ECO:0000256" key="8">
    <source>
        <dbReference type="ARBA" id="ARBA00023315"/>
    </source>
</evidence>
<feature type="domain" description="Ketosynthase family 3 (KS3)" evidence="11">
    <location>
        <begin position="1575"/>
        <end position="2001"/>
    </location>
</feature>
<dbReference type="Pfam" id="PF08990">
    <property type="entry name" value="Docking"/>
    <property type="match status" value="1"/>
</dbReference>
<dbReference type="InterPro" id="IPR013968">
    <property type="entry name" value="PKS_KR"/>
</dbReference>
<sequence length="6459" mass="674040">MQNEQKLRDYLKRVMADLQQTRQRLGEADARAHEPIAIIGMSCRYPGGVTSPEELWRLVAEERDAVSAFPTDRGWDLERLYSPDRSQPGTFYCRESGFLYDAAEFDPAFFGISPREALAMDPQQRLLLEIAWEAFERAGMDPLSMRGTKTGVFAGVMYQDYVARLDTIPDEVEGYLGVGNAYSVTSGRISYTLGLEGPAISVDTACSSSLVALHLAVQALRTGDCTLALAGGTTVMSTPDTFIDLGRQGGLAPDGRCKAFADAADGAGFSEGVGMLVLERLSDAVRNGHQVLAVIKGSAVNQDGASSGLTAPNGPSQQRVIQQALANAQLTADQVDVVEAHGTGTTLGDPIEAQAILATYGQDRDAEHPLWLGSLKSNVGHTQAAAGVGGVIKMVMALRNGLMPRTLHVDKPSTKVDWSAGEVRLLTEARRWPAQGRPRRAGVSSFGISGTNAHVLLEEAPAAPEPEAAQPETAPHQDVTVPWVVSARTGTALRAQLERLADFVEERPGLSPADVGYSLAVSRSGFEHRAVVTGAGREELLTGIRALAAGEDAAEGVALGAAQPVFVFPGQGSQWAGMAAGLLESSPVFAQRISECGQALEPWVDWSLTEVLTNGDGLDRVDVVQPALWAVMVSLAAVWDAYGVRPAAVVGHSQGEIAAAVVAGALSLEDGARVVALRSQAITALSGQGGMVSLAEPVAEARERLAVWDGRLSVAAVNGPRSVVVSGDADALDELLAACEAAQVRARRVPVDYASHSAHVERIQAELQKTLAPIQPVPSGVPFYSTVTAEPVDTAGLDADYWYRNLRQTVEFEQTTRKLLADGHRLFIEVSAHPVVTVGVQETIDDTGLPAAAIGTLRRDEGGLERFLRSLGEAYTHGATVDWQVCFAGTGARRVDLPTYAFQRSRYWLESTAPEELAAAYAAVPEELRFWDAVDSADHSALATALDIQDEAEHPWLAKAVEALSAWRRQYRRQSTIDGWRYRVTWKPIAPKPGRADGTWLLVVPAEAGDSPWLTAAQQALATAGARTVLLTCDPAATDRASLTQALQHTAEAQEAPLSGVLSLLALDRRQHPGHPAVTTGLAATVTLVQALGDTGIDAPLWLATQGAVATGRSDRPADTAQAQIWGLGRVIGLEHPERWGGLIDLTATADDRAQTRLVTALTGPDGEEELAVRTSGIFARRLVRATLADSAGGAWTPSGTILITGGTGALGGHVARWAAANGARHLVLTSRRGEQAPGATELAAELRESGAEVTIAACDAADREALAEVLDAVPAEHPLTAVVHAAGVGDTGALADTTVEELAAIVAAKAEGARHLDELLGDRPLDAFVLFSSNAAVWGGANQGAYAAANAALDALAEQRRARGLTATSVAWGLWAGEGMGSDSGELLRLGLKAMDPELAVAALVGAVGHEETSVSIADMDWERFAPAYTSVRQRPLIADLPEVRRALDAAEATAPADEAATHGLAARLQAMTEAEQQQTVLELVRAQAAAALGHPDASAIAPTAAFRELGFDSLTAVEVRNRLNTATGLKLPTTLVFDHPTAGAVTELILGQLLGATRPAAATPTATTVAAADEPIAIVAMSCRYPGGIDTPEDMWRLVLDGRDAIVPFPTDRGWPLDDLYDSDPGHSGTSYTREGGFLQAASGFDAAFFGISPREALAMDPQQRLLLEAAWEAFERARINPQTLRGTAAGVFVGASAQGYGADADDSGDGSEGYFLTGSQTSVISGRVSYTLGLEGPAVTVDTACSSSLVALHLAVQSLRNGECELALAGGVAVMATPGAFVEFSRQRGLAADGRCKAFSATADGTGWGEGVGLVLLERLSDAQRNGHQVLGLVRGSAVNQDGASNGLSAPNGPSQQRVIRQALATAGLTADEIDAVEAHGTGTRLGDPIEAQALLATYGQEHPADRPLWLGAVKSNLGHTQAASGIAGVIKMVQAMRHGILPRTLHVDEPTPEVDWSTGAVRLLTEARDWPDTGRPRRSAVSSFGVSGTNVHTILEQAPPTPAEQTPADAPAPGRTGTALPWVISARSETALRQQAARLAEFLQDRPGLDPQDIAYSLAVTRSCFEHRAVVTGTGREEVLAALTALANGKPAANATLGTVSPLGAAPLALLFTGQGSQRPGMGRELYETHPSFAAAFDEVCAHLDVHLERPLHEVVFGSEHRGQLDETAFTQAALFALEVALFRLVESWGVRPDFLIGHSVGEIVAAHVAGVLSLEDAATLVAARGRLMQALPAGGAMAAVEATEAEVAEWIAGREAEVAIAAVNGPSSVVVSGDEAAVEAVVAQAQELGRRVRRLTVSHAFHSPRMEPMLEDFRAVLTGLSFNAPQIPVVSNVTGTLATADELCSPDYWVRHVRQAVRFADGMTYLSGQGVGKFLELGPDGILSGMGQQCVSDDAVFASVLRKDRPEAQTLTTAIGTMHAHGTDLDWEGIFAGRAAKRVDLPTYAFQHQRFWLNSATPTGDVNRLGQSATDHPLLGAAIWLPESDGLVLTGWVSAQTHSWIADHTVLGTVLVPGTGLVELAIHAGDRVGCATVDELTLQSPLVLPEQGGLALRVTVEAIDATGRRPVAIHSRPDDAAPDAPWTRHATGFLQQDAPAPSFDLSVWPPQGAQPVAIDTAYDQLAAAGFGYGPVFQGMKSAWRLGDEIFAEVALPEGTATDGFGLHPALFDAALHAASLAGTEAIDTGLPFAWTGVTLHATGASALRVRLSSGPAGGLSIALADGTGAPVASAESLVFRPVTAEQLTAGGTTDTDSLFRVEWTPLPTPVTGTDTATWAVLGGDDHLPAELDGAARYPDLAALATALDAAAPTPRLVIAPLTAPADGTQDTAAQAHSAARHALAMVRDFLADERLLDARLVFLTSGAIATRAGEDVPGLAHATVWGLVRSAQAENPDRFLLLDMEPGNPAGLGRALAAATGSGEPELALRAGELKAPRLARAHAPADPASQTFTAGDGTVLVTGGTGALGALVARHLVTRHGVTNLLLTSRRGLQAEGARELAAELSGLGAEVEIAACDVSDRDALAVLLADRPLTAVVHIAGVIDDGVIASLTPERLAAVLRPKVDAAWHLHQLTRDRELSAFVLFSSAAGVLGGPGQGNYAAANVFLDALAAHRRAHGLAATSLAWGLWEQNGGMTAELADTDVNRMNRAGIEGLPAEQGLALFDAGSAADEALLVPMRFDLAEARARAITTGVPPLLRALVRVPARRTARSGDAPSGALGQRLAGLPEAERHPAVLELVRTHVAAVLGHGGPEAIEPGWAFKELGFDSLTAVELRNQLSTAVGLRLPATLVFDYPTPLVLTDFLLAEALGAVTTAGAAPASPAASRADDEPIAIVGMACRYPGGVTSPEDLWRLLVNGEDAVSVFPADRGWAPEDQFVDDYQLKGGFLYDAAEFDPAFFGISPREALAMDPQQRLLLEASWEALESAGIDPASLRGSQTGVFAGVMYHNYAARLTEVPDEVGGFLGTGNSSSVVSGRVSYTFGFEGPAVTVDTACSSSLVALHLAGQALRRGECSLALAGGVTVMPTPDTFIDFAIQGGLARDGRCKPFAAAADGTGWSEGVGILLVERLSDALRNGHRVLGVVRGTAINQDGASNGLTAPNGPSQQRVIRRALAEAGLSAADVDAVEAHGTGTTLGDPIEAQALLATYGQERPEERPLWLGAIKSNLGHTQAAAGVAGVIKMVLAMRHGVLPKTLHLDEPTPHVDWSAGAVELLAETREWPEVGRPRRAAVSSFGISGTNAHVVLEQAPEAAITAAEPVVGAAPVAWVVSAKSEAGVRSQAERLLAFLEERAGLSPVDLGYSLAVARSRFEHRAVVVGAERDELIAGVRALASGEVSSAVVGGSVARGRLALLFTGQGSQRAGMGRELYETFPVFADAFNEVCAHLDEQLDRSLKDVVFGDGSSLLDQTAFTQAALFALEVALFRLVESWGVRPDFLIGHSVGEIVAAHVSGVLSLEDAATLVAARGRLMQALPTGGAMAAVEATEAEVAGWIAGREAEIAIAGVNGPSSVVVSGGEAAVEAVVAQGQELGRRVRRLTVSHAFHSPRMEPMLEDFRSAIAELSFNAPQTPVVSNVTGTLATAEELCSPDYWVRHVRQAVRFADGMAYLSGQGVDKFLELGPDGILSGMGQQSVSEGAVFASVLRKDRPEAQTLTTAIGTMHAHGTDLDWEGVFAGRAAKRVELPTYAFQHQHFWLEGGKAAGDASGLGQTVTGHPLLGAVVTVPATDTVVLTGRLSTVTHPWLADHAVAGTVILPGTALVELAVHAGDQVGCDTVEELTLQAPLVLPERGGVAVRVTVEAEEQTGRHRIAVYSRPADAEPDAAWTVHATGALVNAPAAPALSGPAAWPPQGADPIAIDGFYEGMAEAGLSYGPVFQGLKSAWRLGDEVFAEVTLPEGTATDGYGLHPALFDAALHAIALGGYVTDPDHAHLPFSWNEVALHATGATELRVRVMPAGTDAVSLEIADGAGAPVATVGALIVRPASDEAASARIGHRESAFQVDWTALSLPDAEPGPFSVLNSPSELEQAVGAEAVFVPLAAEFPASEPVSRIHRAVHLALEWVQVFTADERFADARLVFVTKGAMATEAGEGISDPVHSSVWGLVRSAQSEYPDRFVLVDTDGDGPLDAKRLWPLVVSGEPELAVRGGVVRVPRLARAALAEGGNPFAAGEGTVLVTGGTGALGALVARHLVAEHGVRSLLLTSRRGMEAQGATELVAELSEQGVQVEVAACDVADRDALSALLAGRSLSAVVHTAGVLDDATIGSLTPERLDAVLRPKADAAWHLHELTRDRELSAFVLFSSAAGVLGSPGQGNYAAANASLDALALYRRSLGLPAVSLAWGAWASVGGMAGELGETNEARMNRAGIAGLSAAEGLSLFDLGCSAEQALLVPMRIDLAGIRAAAATAGVPPLLRGLVRTPLRRTARATTMETSALAQRLSGLTAEARLGALLEIVRTHVASVLGHAGPEAIEPEAVFKELGFDSLTAVELRNQLAAATGLRLPATLVFDYPSSTAVAEYLLAEVLGTQPEAGAPAMMRRAADDDPVVIVGMACRYPGGVNSPDDLWRLLMAGGDAISAFPADRGWDLEGIFTPDPDRPEVSYLPEGGFLHGAGDFDPVFFGISPREALAMDPQQRLLLEASWEALESAGIDPSSLRGSQTGVFAGVMYHNYASRLTEVPEELAGFLGNGSASSVVSGRVSYTFGFEGPAVTVDTACSSSLVALQLAAQALQRGDCSLALVGGVTVMPTPDTFANFSLQRGLAVDGRCKPFAAAADGTGWSEGVGMLLVERLSDARRNGHQVLAVVRGTAVNQDGASNGLTAPNGPSQQRVIRRALAEAGLSAADVDAVEAHGTGTRLGDPIEAQALLATYGQGRSEEQPLWLGSIKSNLGHTQAAAGVAGVIKMVLAMRHGIMPKTLHVDAPSPEVDWSAGAVELLTEAREWPEVGRPRRAAVSSFGISGTNAHVVLEQAPEAAVAAVEPVVDTVLPWVVSAKSEAGVRSQAERLVAFLEERAGLSPVDVGYSLAVARSRFEHRAVVVGADRDELLAGVRALAAGEISGAVTMGSASRSKLALLFTGQGSQRAGMGRELYETFPVFAAAFNEICAHLDERLGRSLKDVVFGDEPSLLDQTAFTQAALFALEVALFRLVESWGVRPDFLIGHSVGEIVAAHVSGVLSLEDAATLVAARGRLMQALPTGGAMAAVEATEAEVAEWIAGREAEVAIAAVNGPSSVVVSGDEDAVEAVVAQAQELGRRVRRLTVSHAFHSPRMEPMLEDFRSAIAELSFNAPSIPVVSNVTGTLATAEELCSPDYWVRHVRQAVRFADGMTYLSGQGVARFLELGPDGILSGMGQQSVSEGAVFASVLRKDRPEAQTFTTAIGTMHAHGTDLDWDGVFAGRAAKRVALPTYAFQHQRYWLEASASAGDVTSLGLGSAGHALLGAAVELPDSGGVVLTGRLSVQAQPWLAEHAVMGSVLLPGTGLVELAIHAGDQVGCGYLEELMLQAPLVLPEHGGRAVRVTVETEEGTDRGRVVIHSRAESPDEPWTLHAVGVLTATSAATGTDLTVWPPEGAEELEIGETFYAGLAEAGLSYGPVFQGLKSAWRLGDEVFAEVALPEDTSIEGFALHPALLDAALHAVSLGEFVDQNQAHLPFSWNGVTLYATGASALRVRLTKAGERNAVALTVADASGAAVAHVDSLVLRPAAPGETSEGSGWVGDSLFRVDWATMAIPTVTPGTSAVLSGAFDLNQAVGAEVIYVPLLSAHGTQSLADEAHHAVGRVLGLVQRFLDDERFAGSRLVFVTRGAVAVGADGGVLDLVHAPVWGLVRSAQAENPDRFVLVDSDEELDFAGLWPLAVCGEPELAVRDGVVRVPRLAHAVVAGDGRGFVAGEGTVLVTGGTGALGALVARHLVVEHGVRSLLLTSRRGLEASGAAELVAELSGLGAGVEVVACDVADR</sequence>
<evidence type="ECO:0000256" key="2">
    <source>
        <dbReference type="ARBA" id="ARBA00004792"/>
    </source>
</evidence>
<dbReference type="PANTHER" id="PTHR43775:SF51">
    <property type="entry name" value="INACTIVE PHENOLPHTHIOCEROL SYNTHESIS POLYKETIDE SYNTHASE TYPE I PKS1-RELATED"/>
    <property type="match status" value="1"/>
</dbReference>
<feature type="active site" description="Proton donor; for dehydratase activity" evidence="9">
    <location>
        <position position="2673"/>
    </location>
</feature>
<feature type="domain" description="Ketosynthase family 3 (KS3)" evidence="11">
    <location>
        <begin position="3333"/>
        <end position="3752"/>
    </location>
</feature>
<keyword evidence="6" id="KW-0045">Antibiotic biosynthesis</keyword>
<feature type="domain" description="Ketosynthase family 3 (KS3)" evidence="11">
    <location>
        <begin position="5048"/>
        <end position="5474"/>
    </location>
</feature>
<dbReference type="InterPro" id="IPR036736">
    <property type="entry name" value="ACP-like_sf"/>
</dbReference>
<feature type="region of interest" description="C-terminal hotdog fold" evidence="9">
    <location>
        <begin position="4357"/>
        <end position="4494"/>
    </location>
</feature>
<evidence type="ECO:0000256" key="9">
    <source>
        <dbReference type="PROSITE-ProRule" id="PRU01363"/>
    </source>
</evidence>
<dbReference type="Pfam" id="PF08659">
    <property type="entry name" value="KR"/>
    <property type="match status" value="4"/>
</dbReference>
<dbReference type="InterPro" id="IPR006162">
    <property type="entry name" value="Ppantetheine_attach_site"/>
</dbReference>
<dbReference type="PROSITE" id="PS52019">
    <property type="entry name" value="PKS_MFAS_DH"/>
    <property type="match status" value="3"/>
</dbReference>
<dbReference type="SUPFAM" id="SSF52151">
    <property type="entry name" value="FabD/lysophospholipase-like"/>
    <property type="match status" value="4"/>
</dbReference>
<dbReference type="InterPro" id="IPR055123">
    <property type="entry name" value="SpnB-like_Rossmann"/>
</dbReference>
<evidence type="ECO:0000256" key="7">
    <source>
        <dbReference type="ARBA" id="ARBA00023268"/>
    </source>
</evidence>
<feature type="domain" description="Carrier" evidence="10">
    <location>
        <begin position="4954"/>
        <end position="5029"/>
    </location>
</feature>
<dbReference type="Pfam" id="PF14765">
    <property type="entry name" value="PS-DH"/>
    <property type="match status" value="3"/>
</dbReference>
<organism evidence="13 14">
    <name type="scientific">Streptomyces orinoci</name>
    <name type="common">Streptoverticillium orinoci</name>
    <dbReference type="NCBI Taxonomy" id="67339"/>
    <lineage>
        <taxon>Bacteria</taxon>
        <taxon>Bacillati</taxon>
        <taxon>Actinomycetota</taxon>
        <taxon>Actinomycetes</taxon>
        <taxon>Kitasatosporales</taxon>
        <taxon>Streptomycetaceae</taxon>
        <taxon>Streptomyces</taxon>
    </lineage>
</organism>
<dbReference type="InterPro" id="IPR014030">
    <property type="entry name" value="Ketoacyl_synth_N"/>
</dbReference>
<evidence type="ECO:0000256" key="6">
    <source>
        <dbReference type="ARBA" id="ARBA00023194"/>
    </source>
</evidence>
<dbReference type="SUPFAM" id="SSF51735">
    <property type="entry name" value="NAD(P)-binding Rossmann-fold domains"/>
    <property type="match status" value="8"/>
</dbReference>
<evidence type="ECO:0000259" key="11">
    <source>
        <dbReference type="PROSITE" id="PS52004"/>
    </source>
</evidence>
<dbReference type="Gene3D" id="3.40.366.10">
    <property type="entry name" value="Malonyl-Coenzyme A Acyl Carrier Protein, domain 2"/>
    <property type="match status" value="4"/>
</dbReference>
<comment type="cofactor">
    <cofactor evidence="1">
        <name>pantetheine 4'-phosphate</name>
        <dbReference type="ChEBI" id="CHEBI:47942"/>
    </cofactor>
</comment>
<feature type="domain" description="PKS/mFAS DH" evidence="12">
    <location>
        <begin position="2477"/>
        <end position="2749"/>
    </location>
</feature>
<protein>
    <submittedName>
        <fullName evidence="13">Type I polyketide synthase</fullName>
    </submittedName>
</protein>
<dbReference type="InterPro" id="IPR016035">
    <property type="entry name" value="Acyl_Trfase/lysoPLipase"/>
</dbReference>
<dbReference type="SUPFAM" id="SSF47336">
    <property type="entry name" value="ACP-like"/>
    <property type="match status" value="3"/>
</dbReference>
<feature type="domain" description="PKS/mFAS DH" evidence="12">
    <location>
        <begin position="4219"/>
        <end position="4494"/>
    </location>
</feature>
<feature type="region of interest" description="N-terminal hotdog fold" evidence="9">
    <location>
        <begin position="4219"/>
        <end position="4344"/>
    </location>
</feature>
<feature type="domain" description="PKS/mFAS DH" evidence="12">
    <location>
        <begin position="5940"/>
        <end position="6213"/>
    </location>
</feature>
<keyword evidence="14" id="KW-1185">Reference proteome</keyword>
<dbReference type="InterPro" id="IPR001227">
    <property type="entry name" value="Ac_transferase_dom_sf"/>
</dbReference>
<gene>
    <name evidence="13" type="ORF">AB0L16_32090</name>
</gene>
<feature type="non-terminal residue" evidence="13">
    <location>
        <position position="6459"/>
    </location>
</feature>
<dbReference type="SMART" id="SM00822">
    <property type="entry name" value="PKS_KR"/>
    <property type="match status" value="3"/>
</dbReference>
<name>A0ABV3K8Y8_STRON</name>
<evidence type="ECO:0000256" key="3">
    <source>
        <dbReference type="ARBA" id="ARBA00022450"/>
    </source>
</evidence>
<keyword evidence="5" id="KW-0808">Transferase</keyword>